<dbReference type="Gene3D" id="2.130.10.10">
    <property type="entry name" value="YVTN repeat-like/Quinoprotein amine dehydrogenase"/>
    <property type="match status" value="1"/>
</dbReference>
<dbReference type="SMART" id="SM00320">
    <property type="entry name" value="WD40"/>
    <property type="match status" value="5"/>
</dbReference>
<proteinExistence type="inferred from homology"/>
<dbReference type="InterPro" id="IPR015943">
    <property type="entry name" value="WD40/YVTN_repeat-like_dom_sf"/>
</dbReference>
<dbReference type="InterPro" id="IPR040251">
    <property type="entry name" value="SEC31-like"/>
</dbReference>
<feature type="repeat" description="WD" evidence="9">
    <location>
        <begin position="118"/>
        <end position="160"/>
    </location>
</feature>
<evidence type="ECO:0000256" key="9">
    <source>
        <dbReference type="PROSITE-ProRule" id="PRU00221"/>
    </source>
</evidence>
<protein>
    <submittedName>
        <fullName evidence="12">Protein transport protein Sec31A isoform X5</fullName>
    </submittedName>
</protein>
<dbReference type="InterPro" id="IPR024298">
    <property type="entry name" value="Sec16_Sec23-bd"/>
</dbReference>
<keyword evidence="8" id="KW-0653">Protein transport</keyword>
<dbReference type="GeneID" id="100197954"/>
<reference evidence="12" key="1">
    <citation type="submission" date="2025-08" db="UniProtKB">
        <authorList>
            <consortium name="RefSeq"/>
        </authorList>
    </citation>
    <scope>IDENTIFICATION</scope>
</reference>
<gene>
    <name evidence="12" type="primary">LOC100197954</name>
</gene>
<dbReference type="Pfam" id="PF12931">
    <property type="entry name" value="TPR_Sec16"/>
    <property type="match status" value="1"/>
</dbReference>
<dbReference type="PANTHER" id="PTHR13923:SF11">
    <property type="entry name" value="SECRETORY 31, ISOFORM D"/>
    <property type="match status" value="1"/>
</dbReference>
<dbReference type="SUPFAM" id="SSF50978">
    <property type="entry name" value="WD40 repeat-like"/>
    <property type="match status" value="1"/>
</dbReference>
<evidence type="ECO:0000259" key="10">
    <source>
        <dbReference type="Pfam" id="PF12931"/>
    </source>
</evidence>
<keyword evidence="4 9" id="KW-0853">WD repeat</keyword>
<keyword evidence="7" id="KW-0931">ER-Golgi transport</keyword>
<keyword evidence="6" id="KW-0256">Endoplasmic reticulum</keyword>
<dbReference type="Gene3D" id="1.25.40.1030">
    <property type="match status" value="1"/>
</dbReference>
<evidence type="ECO:0000256" key="2">
    <source>
        <dbReference type="ARBA" id="ARBA00009358"/>
    </source>
</evidence>
<dbReference type="Proteomes" id="UP001652625">
    <property type="component" value="Chromosome 12"/>
</dbReference>
<dbReference type="InterPro" id="IPR036322">
    <property type="entry name" value="WD40_repeat_dom_sf"/>
</dbReference>
<evidence type="ECO:0000256" key="5">
    <source>
        <dbReference type="ARBA" id="ARBA00022737"/>
    </source>
</evidence>
<dbReference type="Pfam" id="PF00400">
    <property type="entry name" value="WD40"/>
    <property type="match status" value="2"/>
</dbReference>
<organism evidence="11 12">
    <name type="scientific">Hydra vulgaris</name>
    <name type="common">Hydra</name>
    <name type="synonym">Hydra attenuata</name>
    <dbReference type="NCBI Taxonomy" id="6087"/>
    <lineage>
        <taxon>Eukaryota</taxon>
        <taxon>Metazoa</taxon>
        <taxon>Cnidaria</taxon>
        <taxon>Hydrozoa</taxon>
        <taxon>Hydroidolina</taxon>
        <taxon>Anthoathecata</taxon>
        <taxon>Aplanulata</taxon>
        <taxon>Hydridae</taxon>
        <taxon>Hydra</taxon>
    </lineage>
</organism>
<comment type="similarity">
    <text evidence="2">Belongs to the WD repeat SEC31 family.</text>
</comment>
<keyword evidence="3" id="KW-0813">Transport</keyword>
<feature type="domain" description="Sec16 Sec23-binding" evidence="10">
    <location>
        <begin position="584"/>
        <end position="796"/>
    </location>
</feature>
<keyword evidence="5" id="KW-0677">Repeat</keyword>
<sequence length="1173" mass="130586">MNIKQINRTANVAWSPKEQYPVYLVAGTAAQQLDATFNTSATLEIYHVDIENNELDMPVVGSLDIEQRFHKLLWSEFGFSSEYSNGLIVGGTDSGDVCVIDASAVISRKYKSCNVHTLSDHTGPVQALDINKFQSNLIASGSSSSEIFIWDLKHPEQPLSPGTKTTPLDQISCLAWNNQVQHILASSTPTGRVVIWDLKKSEPIIKIGDQSAMFHYKSIAWHPDVSTQILISNEDDRYPVIQMWDLRFASSPIKVLEGHSRGILSLAWCPQDSDLVMSCGKDNRILCWNPNSQLANDIVYELPTMSQWTSDVSWCPRIPGIIASSSFDGHVTISSVMGGSHQVQRQQQHSQISDSFGIQKEDFTQNLMQQPTTVIVQPLKKPPKWMRRPCGACFAFGGKIVSFGTFDEKKVYISQVVTENELLIRSHELESSLISGNLLEYCEHKISVESAQNEKLLWQFLKSNLENEPRMEFLKLLGYDPLELAQKISALSHSEVPVKNETIQGINPTELASKIELLKTRTFDNNKKHLESGGTSPIMGRKTPINDGSDFHDDIVTEYQEEQVIKDSKPFAIPTGDDADGLICQALLTGNFDAAVEICFKNNKMADGILLAIAGGPDLFTRTQKNYLERQCNSTTKLISAVVNRDWRNIVEKSNIENWKEALSALVTYSKAEEFSELCSILGSRLEKEIKDYNSALVCYICAGDVESLVACWNHSLDTEIRDHSSVNTELMLQNLIEKVMILKKSTENERYKPAVNQTSNVAEMLCKYALLLSSQGNLQTAMSYLSFISNQAVEILKDRIFHSSGTFCVNPPSFPFERINVTAHLEVSSKTYFQTHSNKVHQATLKQQFSPVDPNYSGLYNSATVVHSISTVSNNQSGAYQTPAFNSLTSSTMLNANPLPVKAQYSHQTAFNQQLAENSSSLNQMPNNYLYNPSPQNSNFSSPSPVSKVYNPTIMQPTKTDFAPPPVGAMGYRLNFKTSKPESVNQPSPTLQQSVNFYNPSFQEPALNVLPTLPSNPMAPLNPMIPSNPMASSNPMITSNPMVSSPVQSQPEPIKKEEFIKAPIPKEHMVVQDTFDSIVIRCKNACNNPQTKRKMEDVNRKLDILYDLLRESKVSPSVLSGLHQMVQACQVGNYIVGIQIHTHMISTGNFSEISSFMPGLKTLMQIAGQLKV</sequence>
<dbReference type="RefSeq" id="XP_065669504.1">
    <property type="nucleotide sequence ID" value="XM_065813432.1"/>
</dbReference>
<dbReference type="Gene3D" id="1.20.940.10">
    <property type="entry name" value="Functional domain of the splicing factor Prp18"/>
    <property type="match status" value="1"/>
</dbReference>
<evidence type="ECO:0000256" key="1">
    <source>
        <dbReference type="ARBA" id="ARBA00004240"/>
    </source>
</evidence>
<evidence type="ECO:0000256" key="6">
    <source>
        <dbReference type="ARBA" id="ARBA00022824"/>
    </source>
</evidence>
<evidence type="ECO:0000256" key="3">
    <source>
        <dbReference type="ARBA" id="ARBA00022448"/>
    </source>
</evidence>
<dbReference type="PANTHER" id="PTHR13923">
    <property type="entry name" value="SEC31-RELATED PROTEIN"/>
    <property type="match status" value="1"/>
</dbReference>
<evidence type="ECO:0000313" key="11">
    <source>
        <dbReference type="Proteomes" id="UP001652625"/>
    </source>
</evidence>
<name>A0ABM4D5D8_HYDVU</name>
<keyword evidence="11" id="KW-1185">Reference proteome</keyword>
<dbReference type="PROSITE" id="PS50082">
    <property type="entry name" value="WD_REPEATS_2"/>
    <property type="match status" value="2"/>
</dbReference>
<feature type="repeat" description="WD" evidence="9">
    <location>
        <begin position="256"/>
        <end position="289"/>
    </location>
</feature>
<evidence type="ECO:0000313" key="12">
    <source>
        <dbReference type="RefSeq" id="XP_065669504.1"/>
    </source>
</evidence>
<dbReference type="PROSITE" id="PS50294">
    <property type="entry name" value="WD_REPEATS_REGION"/>
    <property type="match status" value="1"/>
</dbReference>
<evidence type="ECO:0000256" key="4">
    <source>
        <dbReference type="ARBA" id="ARBA00022574"/>
    </source>
</evidence>
<comment type="subcellular location">
    <subcellularLocation>
        <location evidence="1">Endoplasmic reticulum</location>
    </subcellularLocation>
</comment>
<dbReference type="InterPro" id="IPR001680">
    <property type="entry name" value="WD40_rpt"/>
</dbReference>
<evidence type="ECO:0000256" key="7">
    <source>
        <dbReference type="ARBA" id="ARBA00022892"/>
    </source>
</evidence>
<evidence type="ECO:0000256" key="8">
    <source>
        <dbReference type="ARBA" id="ARBA00022927"/>
    </source>
</evidence>
<accession>A0ABM4D5D8</accession>